<dbReference type="Gene3D" id="3.40.50.300">
    <property type="entry name" value="P-loop containing nucleotide triphosphate hydrolases"/>
    <property type="match status" value="1"/>
</dbReference>
<keyword evidence="5" id="KW-0067">ATP-binding</keyword>
<dbReference type="SUPFAM" id="SSF52540">
    <property type="entry name" value="P-loop containing nucleoside triphosphate hydrolases"/>
    <property type="match status" value="1"/>
</dbReference>
<dbReference type="EC" id="3.1.3.16" evidence="12"/>
<dbReference type="GO" id="GO:0005524">
    <property type="term" value="F:ATP binding"/>
    <property type="evidence" value="ECO:0007669"/>
    <property type="project" value="UniProtKB-KW"/>
</dbReference>
<dbReference type="InterPro" id="IPR002182">
    <property type="entry name" value="NB-ARC"/>
</dbReference>
<evidence type="ECO:0000259" key="10">
    <source>
        <dbReference type="Pfam" id="PF23598"/>
    </source>
</evidence>
<dbReference type="Gene3D" id="1.10.10.10">
    <property type="entry name" value="Winged helix-like DNA-binding domain superfamily/Winged helix DNA-binding domain"/>
    <property type="match status" value="1"/>
</dbReference>
<evidence type="ECO:0000256" key="6">
    <source>
        <dbReference type="SAM" id="Coils"/>
    </source>
</evidence>
<evidence type="ECO:0000256" key="3">
    <source>
        <dbReference type="ARBA" id="ARBA00022741"/>
    </source>
</evidence>
<dbReference type="InterPro" id="IPR027417">
    <property type="entry name" value="P-loop_NTPase"/>
</dbReference>
<dbReference type="Pfam" id="PF23559">
    <property type="entry name" value="WHD_DRP"/>
    <property type="match status" value="1"/>
</dbReference>
<dbReference type="InterPro" id="IPR032675">
    <property type="entry name" value="LRR_dom_sf"/>
</dbReference>
<dbReference type="PANTHER" id="PTHR36766:SF47">
    <property type="entry name" value="NB-ARC DOMAIN-CONTAINING PROTEIN"/>
    <property type="match status" value="1"/>
</dbReference>
<keyword evidence="3" id="KW-0547">Nucleotide-binding</keyword>
<dbReference type="GO" id="GO:0006952">
    <property type="term" value="P:defense response"/>
    <property type="evidence" value="ECO:0007669"/>
    <property type="project" value="UniProtKB-KW"/>
</dbReference>
<dbReference type="Pfam" id="PF18052">
    <property type="entry name" value="Rx_N"/>
    <property type="match status" value="1"/>
</dbReference>
<dbReference type="FunFam" id="3.40.50.300:FF:001091">
    <property type="entry name" value="Probable disease resistance protein At1g61300"/>
    <property type="match status" value="1"/>
</dbReference>
<evidence type="ECO:0000259" key="9">
    <source>
        <dbReference type="Pfam" id="PF23559"/>
    </source>
</evidence>
<evidence type="ECO:0000256" key="1">
    <source>
        <dbReference type="ARBA" id="ARBA00022614"/>
    </source>
</evidence>
<reference evidence="13" key="1">
    <citation type="journal article" date="2010" name="Nat. Biotechnol.">
        <title>Draft genome sequence of the oilseed species Ricinus communis.</title>
        <authorList>
            <person name="Chan A.P."/>
            <person name="Crabtree J."/>
            <person name="Zhao Q."/>
            <person name="Lorenzi H."/>
            <person name="Orvis J."/>
            <person name="Puiu D."/>
            <person name="Melake-Berhan A."/>
            <person name="Jones K.M."/>
            <person name="Redman J."/>
            <person name="Chen G."/>
            <person name="Cahoon E.B."/>
            <person name="Gedil M."/>
            <person name="Stanke M."/>
            <person name="Haas B.J."/>
            <person name="Wortman J.R."/>
            <person name="Fraser-Liggett C.M."/>
            <person name="Ravel J."/>
            <person name="Rabinowicz P.D."/>
        </authorList>
    </citation>
    <scope>NUCLEOTIDE SEQUENCE [LARGE SCALE GENOMIC DNA]</scope>
    <source>
        <strain evidence="13">cv. Hale</strain>
    </source>
</reference>
<proteinExistence type="predicted"/>
<keyword evidence="1" id="KW-0433">Leucine-rich repeat</keyword>
<feature type="domain" description="Disease resistance protein winged helix" evidence="9">
    <location>
        <begin position="425"/>
        <end position="495"/>
    </location>
</feature>
<organism evidence="12 13">
    <name type="scientific">Ricinus communis</name>
    <name type="common">Castor bean</name>
    <dbReference type="NCBI Taxonomy" id="3988"/>
    <lineage>
        <taxon>Eukaryota</taxon>
        <taxon>Viridiplantae</taxon>
        <taxon>Streptophyta</taxon>
        <taxon>Embryophyta</taxon>
        <taxon>Tracheophyta</taxon>
        <taxon>Spermatophyta</taxon>
        <taxon>Magnoliopsida</taxon>
        <taxon>eudicotyledons</taxon>
        <taxon>Gunneridae</taxon>
        <taxon>Pentapetalae</taxon>
        <taxon>rosids</taxon>
        <taxon>fabids</taxon>
        <taxon>Malpighiales</taxon>
        <taxon>Euphorbiaceae</taxon>
        <taxon>Acalyphoideae</taxon>
        <taxon>Acalypheae</taxon>
        <taxon>Ricinus</taxon>
    </lineage>
</organism>
<dbReference type="CDD" id="cd14798">
    <property type="entry name" value="RX-CC_like"/>
    <property type="match status" value="1"/>
</dbReference>
<dbReference type="Gene3D" id="3.80.10.10">
    <property type="entry name" value="Ribonuclease Inhibitor"/>
    <property type="match status" value="2"/>
</dbReference>
<feature type="domain" description="R13L1/DRL21-like LRR repeat region" evidence="11">
    <location>
        <begin position="678"/>
        <end position="801"/>
    </location>
</feature>
<dbReference type="Pfam" id="PF25019">
    <property type="entry name" value="LRR_R13L1-DRL21"/>
    <property type="match status" value="1"/>
</dbReference>
<evidence type="ECO:0000259" key="7">
    <source>
        <dbReference type="Pfam" id="PF00931"/>
    </source>
</evidence>
<name>B9RSM1_RICCO</name>
<dbReference type="InterPro" id="IPR056789">
    <property type="entry name" value="LRR_R13L1-DRL21"/>
</dbReference>
<keyword evidence="6" id="KW-0175">Coiled coil</keyword>
<dbReference type="Pfam" id="PF00931">
    <property type="entry name" value="NB-ARC"/>
    <property type="match status" value="1"/>
</dbReference>
<dbReference type="eggNOG" id="KOG4658">
    <property type="taxonomic scope" value="Eukaryota"/>
</dbReference>
<feature type="coiled-coil region" evidence="6">
    <location>
        <begin position="35"/>
        <end position="82"/>
    </location>
</feature>
<evidence type="ECO:0000259" key="8">
    <source>
        <dbReference type="Pfam" id="PF18052"/>
    </source>
</evidence>
<feature type="domain" description="Disease resistance N-terminal" evidence="8">
    <location>
        <begin position="11"/>
        <end position="95"/>
    </location>
</feature>
<dbReference type="AlphaFoldDB" id="B9RSM1"/>
<dbReference type="SUPFAM" id="SSF52047">
    <property type="entry name" value="RNI-like"/>
    <property type="match status" value="1"/>
</dbReference>
<feature type="domain" description="Disease resistance R13L4/SHOC-2-like LRR" evidence="10">
    <location>
        <begin position="914"/>
        <end position="1026"/>
    </location>
</feature>
<evidence type="ECO:0000256" key="4">
    <source>
        <dbReference type="ARBA" id="ARBA00022821"/>
    </source>
</evidence>
<evidence type="ECO:0000256" key="2">
    <source>
        <dbReference type="ARBA" id="ARBA00022737"/>
    </source>
</evidence>
<evidence type="ECO:0000313" key="12">
    <source>
        <dbReference type="EMBL" id="EEF45638.1"/>
    </source>
</evidence>
<keyword evidence="12" id="KW-0378">Hydrolase</keyword>
<dbReference type="Proteomes" id="UP000008311">
    <property type="component" value="Unassembled WGS sequence"/>
</dbReference>
<dbReference type="PANTHER" id="PTHR36766">
    <property type="entry name" value="PLANT BROAD-SPECTRUM MILDEW RESISTANCE PROTEIN RPW8"/>
    <property type="match status" value="1"/>
</dbReference>
<evidence type="ECO:0000256" key="5">
    <source>
        <dbReference type="ARBA" id="ARBA00022840"/>
    </source>
</evidence>
<evidence type="ECO:0000313" key="13">
    <source>
        <dbReference type="Proteomes" id="UP000008311"/>
    </source>
</evidence>
<feature type="domain" description="NB-ARC" evidence="7">
    <location>
        <begin position="170"/>
        <end position="337"/>
    </location>
</feature>
<protein>
    <submittedName>
        <fullName evidence="12">Leucine-rich repeat containing protein, putative</fullName>
        <ecNumber evidence="12">3.1.3.16</ecNumber>
    </submittedName>
</protein>
<dbReference type="InterPro" id="IPR041118">
    <property type="entry name" value="Rx_N"/>
</dbReference>
<evidence type="ECO:0000259" key="11">
    <source>
        <dbReference type="Pfam" id="PF25019"/>
    </source>
</evidence>
<dbReference type="InParanoid" id="B9RSM1"/>
<dbReference type="GO" id="GO:0004722">
    <property type="term" value="F:protein serine/threonine phosphatase activity"/>
    <property type="evidence" value="ECO:0007669"/>
    <property type="project" value="UniProtKB-EC"/>
</dbReference>
<dbReference type="Gene3D" id="1.20.5.4130">
    <property type="match status" value="1"/>
</dbReference>
<keyword evidence="13" id="KW-1185">Reference proteome</keyword>
<dbReference type="InterPro" id="IPR038005">
    <property type="entry name" value="RX-like_CC"/>
</dbReference>
<dbReference type="EMBL" id="EQ973811">
    <property type="protein sequence ID" value="EEF45638.1"/>
    <property type="molecule type" value="Genomic_DNA"/>
</dbReference>
<keyword evidence="2" id="KW-0677">Repeat</keyword>
<dbReference type="InterPro" id="IPR036388">
    <property type="entry name" value="WH-like_DNA-bd_sf"/>
</dbReference>
<dbReference type="Pfam" id="PF23598">
    <property type="entry name" value="LRR_14"/>
    <property type="match status" value="1"/>
</dbReference>
<dbReference type="InterPro" id="IPR042197">
    <property type="entry name" value="Apaf_helical"/>
</dbReference>
<dbReference type="InterPro" id="IPR055414">
    <property type="entry name" value="LRR_R13L4/SHOC2-like"/>
</dbReference>
<sequence length="1104" mass="126322">MADALLSALASTILTNLNSLVLGEFAAACGLRAELNNLESTFTTIQAVLHDAEEKQWKSESIKNWLRKLKDAAYEADDLLDEFAIQAQRRRLPKDLTTRVRSFFSLQNPVVFKVMMSYKLRNLKEKLDAIASERHKFHLREEAIRDIEVGSLDWRQTTSLVNESEIIGRDKEKEELINMLLTSSEDLSVYAICGMGGLGKTTLAQLVYNDTTVKRLFDMRIWVCVSDDFDLRRLTRAILESIEGCPPNCQEMDPLQRQLQERLSGKKFLLMLDDVWNESSDKWDGIKNMIRCGATGSVVTVTTRNENIALMMATTPTYYIGRLSDDDSWSLFEQRAFGLERKEEFLHLETIGRAIVNKCGGVPLAIKAMGSLMRLKRKKSEWLSVKESEMWELSNERNMNVLPALRLSYNHLAPHLKQCFAFCSIFPKDFHIKKEKLIELWMANGFIPCQGKMDLHDKGHEIFYELVWRSFLQDVEEDRLGNTTCKMHDLIHDLAQSMMIDECKLIEPNKVLHVPKMVRHLSICWDSEQSFPQSINLCKIHSLRSFLWIDYGYRDDQVSSYLFKQKHLRVLDLLNYHLQKLPMSIDRLKHLRYLDFSYSSIRTLPESTISLQILEILNLKHCYNLCKLPKGLKHIKNLVYLDITNCDSLSYMPAEMGKLTCLRKLSLFIVGKDNGCRMEELKELNLGGDLSIKKLDYVKSCEDAKNANLMQKEDLKSLSLCWSREGEDSSNLSEEVLDGCQPHSNLKKLSIRKYQGSKFASWMTDLSLPNLVEIELVDCDRCEHLPPFGELKFLEILVLRKINGVKCIGSEIYGNGKSSFPSLESLSLVSMDSLEEWEMVEGRDIFPVLASLIVNDCPKLVELPIIPSVKTLQVCWGSEILVRELTHLPDALLQNHLLLEDLQIGSMCGVKSLSNQLNKLSALKRLSLDTFEELESMPEGIWSLNSLETLDIRSCGVKSFPPINEIRGLSSLRQLSFQNCREFAVLSEGMRDLTTLQDLLINGCPKLNFLPESIGHLTALRELRIWHCEGLSSLPTQIGNLISLSLLKIWHCPNLMCLPHGISNLKNLNALEIKNCPNLKRRCQKDRGEDWPKIAHIPVIRIKD</sequence>
<dbReference type="FunFam" id="1.10.10.10:FF:000322">
    <property type="entry name" value="Probable disease resistance protein At1g63360"/>
    <property type="match status" value="1"/>
</dbReference>
<gene>
    <name evidence="12" type="ORF">RCOM_1727110</name>
</gene>
<accession>B9RSM1</accession>
<dbReference type="Gene3D" id="1.10.8.430">
    <property type="entry name" value="Helical domain of apoptotic protease-activating factors"/>
    <property type="match status" value="1"/>
</dbReference>
<keyword evidence="4" id="KW-0611">Plant defense</keyword>
<dbReference type="InterPro" id="IPR058922">
    <property type="entry name" value="WHD_DRP"/>
</dbReference>
<dbReference type="SUPFAM" id="SSF52058">
    <property type="entry name" value="L domain-like"/>
    <property type="match status" value="1"/>
</dbReference>
<dbReference type="PRINTS" id="PR00364">
    <property type="entry name" value="DISEASERSIST"/>
</dbReference>
<dbReference type="GO" id="GO:0051707">
    <property type="term" value="P:response to other organism"/>
    <property type="evidence" value="ECO:0007669"/>
    <property type="project" value="UniProtKB-ARBA"/>
</dbReference>
<dbReference type="GO" id="GO:0043531">
    <property type="term" value="F:ADP binding"/>
    <property type="evidence" value="ECO:0007669"/>
    <property type="project" value="InterPro"/>
</dbReference>